<dbReference type="AlphaFoldDB" id="A0A927MUL2"/>
<accession>A0A927MUL2</accession>
<evidence type="ECO:0000313" key="3">
    <source>
        <dbReference type="Proteomes" id="UP000638648"/>
    </source>
</evidence>
<dbReference type="SUPFAM" id="SSF56112">
    <property type="entry name" value="Protein kinase-like (PK-like)"/>
    <property type="match status" value="1"/>
</dbReference>
<dbReference type="Gene3D" id="3.90.1200.10">
    <property type="match status" value="1"/>
</dbReference>
<dbReference type="InterPro" id="IPR051678">
    <property type="entry name" value="AGP_Transferase"/>
</dbReference>
<feature type="domain" description="Aminoglycoside phosphotransferase" evidence="1">
    <location>
        <begin position="35"/>
        <end position="243"/>
    </location>
</feature>
<evidence type="ECO:0000259" key="1">
    <source>
        <dbReference type="Pfam" id="PF01636"/>
    </source>
</evidence>
<organism evidence="2 3">
    <name type="scientific">Actinopolymorpha pittospori</name>
    <dbReference type="NCBI Taxonomy" id="648752"/>
    <lineage>
        <taxon>Bacteria</taxon>
        <taxon>Bacillati</taxon>
        <taxon>Actinomycetota</taxon>
        <taxon>Actinomycetes</taxon>
        <taxon>Propionibacteriales</taxon>
        <taxon>Actinopolymorphaceae</taxon>
        <taxon>Actinopolymorpha</taxon>
    </lineage>
</organism>
<dbReference type="EC" id="2.7.1.65" evidence="2"/>
<keyword evidence="2" id="KW-0808">Transferase</keyword>
<dbReference type="PANTHER" id="PTHR21310">
    <property type="entry name" value="AMINOGLYCOSIDE PHOSPHOTRANSFERASE-RELATED-RELATED"/>
    <property type="match status" value="1"/>
</dbReference>
<dbReference type="Pfam" id="PF01636">
    <property type="entry name" value="APH"/>
    <property type="match status" value="1"/>
</dbReference>
<dbReference type="InterPro" id="IPR011009">
    <property type="entry name" value="Kinase-like_dom_sf"/>
</dbReference>
<dbReference type="InterPro" id="IPR002575">
    <property type="entry name" value="Aminoglycoside_PTrfase"/>
</dbReference>
<keyword evidence="3" id="KW-1185">Reference proteome</keyword>
<dbReference type="Proteomes" id="UP000638648">
    <property type="component" value="Unassembled WGS sequence"/>
</dbReference>
<dbReference type="RefSeq" id="WP_192750744.1">
    <property type="nucleotide sequence ID" value="NZ_BAABJL010000109.1"/>
</dbReference>
<proteinExistence type="predicted"/>
<protein>
    <submittedName>
        <fullName evidence="2">Scyllo-inosamine 4-kinase</fullName>
        <ecNumber evidence="2">2.7.1.65</ecNumber>
    </submittedName>
</protein>
<dbReference type="EMBL" id="JADBEM010000001">
    <property type="protein sequence ID" value="MBE1606656.1"/>
    <property type="molecule type" value="Genomic_DNA"/>
</dbReference>
<sequence length="316" mass="35055">MTRHPATRPSTTPAREVLARFGVDIEKAHRSGTSASNEVWLAERIVLRLSRGPGSSLRREAALASILPADVGYPEVLGHGVDDGREWEVTTRLPGRNLEEAWPDLDADRRADAVTDLWRRVRAIHRADVERARALGCTSTPFYALAEADAARLLGGLTEQGLVDEVLGRRLREMLAEMFHAVRLVPLALAHTDAGPGNCVWTGSHAVPIDFEFACVAPADLDLENVLRCLAFQSGPDPTGRLVQEAAELLSRPGARTRLWGYAVLRDLWGLRLWLHNAQTSNDIERWGGDPEDFRTWGPWLHLRGHANRTSWLADL</sequence>
<evidence type="ECO:0000313" key="2">
    <source>
        <dbReference type="EMBL" id="MBE1606656.1"/>
    </source>
</evidence>
<name>A0A927MUL2_9ACTN</name>
<comment type="caution">
    <text evidence="2">The sequence shown here is derived from an EMBL/GenBank/DDBJ whole genome shotgun (WGS) entry which is preliminary data.</text>
</comment>
<reference evidence="2" key="1">
    <citation type="submission" date="2020-10" db="EMBL/GenBank/DDBJ databases">
        <title>Sequencing the genomes of 1000 actinobacteria strains.</title>
        <authorList>
            <person name="Klenk H.-P."/>
        </authorList>
    </citation>
    <scope>NUCLEOTIDE SEQUENCE</scope>
    <source>
        <strain evidence="2">DSM 45354</strain>
    </source>
</reference>
<dbReference type="GO" id="GO:0050276">
    <property type="term" value="F:scyllo-inosamine 4-kinase activity"/>
    <property type="evidence" value="ECO:0007669"/>
    <property type="project" value="UniProtKB-EC"/>
</dbReference>
<gene>
    <name evidence="2" type="ORF">HEB94_003504</name>
</gene>